<dbReference type="EMBL" id="VBOR01000043">
    <property type="protein sequence ID" value="TMQ50069.1"/>
    <property type="molecule type" value="Genomic_DNA"/>
</dbReference>
<keyword evidence="2" id="KW-1133">Transmembrane helix</keyword>
<evidence type="ECO:0000256" key="2">
    <source>
        <dbReference type="SAM" id="Phobius"/>
    </source>
</evidence>
<keyword evidence="2" id="KW-0472">Membrane</keyword>
<feature type="transmembrane region" description="Helical" evidence="2">
    <location>
        <begin position="74"/>
        <end position="98"/>
    </location>
</feature>
<evidence type="ECO:0000256" key="1">
    <source>
        <dbReference type="SAM" id="MobiDB-lite"/>
    </source>
</evidence>
<feature type="transmembrane region" description="Helical" evidence="2">
    <location>
        <begin position="144"/>
        <end position="166"/>
    </location>
</feature>
<evidence type="ECO:0000313" key="4">
    <source>
        <dbReference type="Proteomes" id="UP000316292"/>
    </source>
</evidence>
<evidence type="ECO:0000313" key="3">
    <source>
        <dbReference type="EMBL" id="TMQ50069.1"/>
    </source>
</evidence>
<feature type="transmembrane region" description="Helical" evidence="2">
    <location>
        <begin position="110"/>
        <end position="128"/>
    </location>
</feature>
<feature type="region of interest" description="Disordered" evidence="1">
    <location>
        <begin position="240"/>
        <end position="262"/>
    </location>
</feature>
<name>A0A538SFC2_UNCEI</name>
<accession>A0A538SFC2</accession>
<feature type="transmembrane region" description="Helical" evidence="2">
    <location>
        <begin position="205"/>
        <end position="224"/>
    </location>
</feature>
<comment type="caution">
    <text evidence="3">The sequence shown here is derived from an EMBL/GenBank/DDBJ whole genome shotgun (WGS) entry which is preliminary data.</text>
</comment>
<dbReference type="AlphaFoldDB" id="A0A538SFC2"/>
<reference evidence="3 4" key="1">
    <citation type="journal article" date="2019" name="Nat. Microbiol.">
        <title>Mediterranean grassland soil C-N compound turnover is dependent on rainfall and depth, and is mediated by genomically divergent microorganisms.</title>
        <authorList>
            <person name="Diamond S."/>
            <person name="Andeer P.F."/>
            <person name="Li Z."/>
            <person name="Crits-Christoph A."/>
            <person name="Burstein D."/>
            <person name="Anantharaman K."/>
            <person name="Lane K.R."/>
            <person name="Thomas B.C."/>
            <person name="Pan C."/>
            <person name="Northen T.R."/>
            <person name="Banfield J.F."/>
        </authorList>
    </citation>
    <scope>NUCLEOTIDE SEQUENCE [LARGE SCALE GENOMIC DNA]</scope>
    <source>
        <strain evidence="3">WS_1</strain>
    </source>
</reference>
<organism evidence="3 4">
    <name type="scientific">Eiseniibacteriota bacterium</name>
    <dbReference type="NCBI Taxonomy" id="2212470"/>
    <lineage>
        <taxon>Bacteria</taxon>
        <taxon>Candidatus Eiseniibacteriota</taxon>
    </lineage>
</organism>
<sequence length="262" mass="28250">MAADRRYFSSLLVRLTLAVLAMMLSARAICALEGDAKAWFLAGLFGLSAAALQIRPLLVPNPGRGSSVYSPGLAFFIAGLYLIPAGPLVACIAFAIALAGIVKGTRPHKILLQLSATVLAFGACSYFMKLGPRSGDPPVPPPELIAVEIFLGVVVLFAQLVLRSVAIRLERGHDAPHWGAFQPSVMLESAYCLALAVPISVLTRIHLALLAVVYLYVGFTWWVMDRYRQHLRVLGQVSKPAPVAKSGPVSRTVPEKRRRRAA</sequence>
<keyword evidence="2" id="KW-0812">Transmembrane</keyword>
<dbReference type="Proteomes" id="UP000316292">
    <property type="component" value="Unassembled WGS sequence"/>
</dbReference>
<gene>
    <name evidence="3" type="ORF">E6K71_03210</name>
</gene>
<feature type="transmembrane region" description="Helical" evidence="2">
    <location>
        <begin position="178"/>
        <end position="199"/>
    </location>
</feature>
<protein>
    <submittedName>
        <fullName evidence="3">Uncharacterized protein</fullName>
    </submittedName>
</protein>
<feature type="transmembrane region" description="Helical" evidence="2">
    <location>
        <begin position="6"/>
        <end position="26"/>
    </location>
</feature>
<proteinExistence type="predicted"/>